<evidence type="ECO:0000256" key="1">
    <source>
        <dbReference type="SAM" id="MobiDB-lite"/>
    </source>
</evidence>
<dbReference type="Pfam" id="PF05424">
    <property type="entry name" value="Duffy_binding"/>
    <property type="match status" value="1"/>
</dbReference>
<dbReference type="Gene3D" id="1.20.1310.20">
    <property type="entry name" value="Duffy-antigen binding domain"/>
    <property type="match status" value="1"/>
</dbReference>
<dbReference type="EMBL" id="FMKD01000024">
    <property type="protein sequence ID" value="SOV20264.1"/>
    <property type="molecule type" value="Genomic_DNA"/>
</dbReference>
<sequence>MAKTNCGGNKGAVKAEVKTIATQIQAETQEKAKDGGKAGHSNEGELKAELKGAKFGNDLNGSGLEDDDVCKLNIKTHTNDSRTYTDSNPPGHNQHRGPCTGKGTNIFKIGDRWKPADNGHVEQQHNDVLFPPRRLDMCTSNLESLNTNNPGLNDKDTAIHSLLGDVMLSAKTEAEEIIKLYDQSAKSGATSDKDTKCRAMKYSFADLGDIIRGRDMWNNSDMTKLEQYLVKIFEKIKDTEEIKKIGKYNSDNEPYTQLRDDWWTANRDQIWTAMKCGTVTCDSETPLDDYIPQELRWLDEWSHQYCNQRKTLADNVVSECQKCKDASDTYHKNNSGGSAKECGNNSSECGNCNKSACEKCKQACSDYKNFVSSTGGSATNKNDWRKQWKDMNTRYHDLMKKARDEIETKSKSPQNAGGPSGTSTTTTCSGNNQCVDSFFQNLHDKGYTTLSSYISKMSTTDCGGDKHVVATNTCGITYI</sequence>
<name>A0ABY1UVW0_9APIC</name>
<feature type="region of interest" description="Disordered" evidence="1">
    <location>
        <begin position="327"/>
        <end position="346"/>
    </location>
</feature>
<proteinExistence type="predicted"/>
<keyword evidence="4" id="KW-1185">Reference proteome</keyword>
<dbReference type="InterPro" id="IPR008602">
    <property type="entry name" value="Duffy-antigen-binding"/>
</dbReference>
<dbReference type="Proteomes" id="UP000831156">
    <property type="component" value="Unassembled WGS sequence"/>
</dbReference>
<feature type="region of interest" description="Disordered" evidence="1">
    <location>
        <begin position="405"/>
        <end position="426"/>
    </location>
</feature>
<dbReference type="SUPFAM" id="SSF140924">
    <property type="entry name" value="Duffy binding domain-like"/>
    <property type="match status" value="1"/>
</dbReference>
<accession>A0ABY1UVW0</accession>
<comment type="caution">
    <text evidence="3">The sequence shown here is derived from an EMBL/GenBank/DDBJ whole genome shotgun (WGS) entry which is preliminary data.</text>
</comment>
<feature type="domain" description="Duffy-antigen binding" evidence="2">
    <location>
        <begin position="128"/>
        <end position="296"/>
    </location>
</feature>
<dbReference type="InterPro" id="IPR042202">
    <property type="entry name" value="Duffy-ag-bd_sf"/>
</dbReference>
<evidence type="ECO:0000259" key="2">
    <source>
        <dbReference type="Pfam" id="PF05424"/>
    </source>
</evidence>
<evidence type="ECO:0000313" key="3">
    <source>
        <dbReference type="EMBL" id="SOV20264.1"/>
    </source>
</evidence>
<feature type="region of interest" description="Disordered" evidence="1">
    <location>
        <begin position="79"/>
        <end position="100"/>
    </location>
</feature>
<dbReference type="Gene3D" id="1.20.58.830">
    <property type="match status" value="1"/>
</dbReference>
<organism evidence="3 4">
    <name type="scientific">Plasmodium gaboni</name>
    <dbReference type="NCBI Taxonomy" id="647221"/>
    <lineage>
        <taxon>Eukaryota</taxon>
        <taxon>Sar</taxon>
        <taxon>Alveolata</taxon>
        <taxon>Apicomplexa</taxon>
        <taxon>Aconoidasida</taxon>
        <taxon>Haemosporida</taxon>
        <taxon>Plasmodiidae</taxon>
        <taxon>Plasmodium</taxon>
        <taxon>Plasmodium (Laverania)</taxon>
    </lineage>
</organism>
<evidence type="ECO:0000313" key="4">
    <source>
        <dbReference type="Proteomes" id="UP000831156"/>
    </source>
</evidence>
<feature type="compositionally biased region" description="Polar residues" evidence="1">
    <location>
        <begin position="81"/>
        <end position="91"/>
    </location>
</feature>
<reference evidence="3" key="1">
    <citation type="submission" date="2016-09" db="EMBL/GenBank/DDBJ databases">
        <authorList>
            <consortium name="Pathogen Informatics"/>
            <person name="Sun Q."/>
            <person name="Inoue M."/>
        </authorList>
    </citation>
    <scope>NUCLEOTIDE SEQUENCE</scope>
</reference>
<gene>
    <name evidence="3" type="ORF">PGABG01_0004200</name>
</gene>
<protein>
    <submittedName>
        <fullName evidence="3">Erythrocyte membrane protein 1, PfEMP1, putative</fullName>
    </submittedName>
</protein>